<accession>H5XIK6</accession>
<dbReference type="PANTHER" id="PTHR34583">
    <property type="entry name" value="ANTIPORTER SUBUNIT MNHC2-RELATED"/>
    <property type="match status" value="1"/>
</dbReference>
<evidence type="ECO:0000313" key="9">
    <source>
        <dbReference type="Proteomes" id="UP000002791"/>
    </source>
</evidence>
<comment type="subcellular location">
    <subcellularLocation>
        <location evidence="1">Cell membrane</location>
        <topology evidence="1">Multi-pass membrane protein</topology>
    </subcellularLocation>
</comment>
<evidence type="ECO:0000256" key="4">
    <source>
        <dbReference type="ARBA" id="ARBA00022692"/>
    </source>
</evidence>
<dbReference type="GO" id="GO:0005886">
    <property type="term" value="C:plasma membrane"/>
    <property type="evidence" value="ECO:0007669"/>
    <property type="project" value="UniProtKB-SubCell"/>
</dbReference>
<gene>
    <name evidence="8" type="ORF">SaccyDRAFT_4046</name>
</gene>
<organism evidence="8 9">
    <name type="scientific">Saccharomonospora cyanea NA-134</name>
    <dbReference type="NCBI Taxonomy" id="882082"/>
    <lineage>
        <taxon>Bacteria</taxon>
        <taxon>Bacillati</taxon>
        <taxon>Actinomycetota</taxon>
        <taxon>Actinomycetes</taxon>
        <taxon>Pseudonocardiales</taxon>
        <taxon>Pseudonocardiaceae</taxon>
        <taxon>Saccharomonospora</taxon>
    </lineage>
</organism>
<evidence type="ECO:0000256" key="2">
    <source>
        <dbReference type="ARBA" id="ARBA00010388"/>
    </source>
</evidence>
<dbReference type="AlphaFoldDB" id="H5XIK6"/>
<dbReference type="InterPro" id="IPR050601">
    <property type="entry name" value="CPA3_antiporter_subunitC"/>
</dbReference>
<evidence type="ECO:0000256" key="5">
    <source>
        <dbReference type="ARBA" id="ARBA00022989"/>
    </source>
</evidence>
<dbReference type="eggNOG" id="COG1006">
    <property type="taxonomic scope" value="Bacteria"/>
</dbReference>
<dbReference type="Pfam" id="PF00420">
    <property type="entry name" value="Oxidored_q2"/>
    <property type="match status" value="1"/>
</dbReference>
<sequence length="127" mass="13507">MNLAIAFTSSLLFGSGAYLLLQHELVRVTAGIMLISQSAVLMIIGSGLFQGKAPIAPIDEPVADPLPQALALTALVIGLATVALLLALVSRVTTVFRSARRDELTTSEAEYEQALADQRQLDRDEAT</sequence>
<name>H5XIK6_9PSEU</name>
<feature type="transmembrane region" description="Helical" evidence="7">
    <location>
        <begin position="69"/>
        <end position="89"/>
    </location>
</feature>
<keyword evidence="5 7" id="KW-1133">Transmembrane helix</keyword>
<dbReference type="EMBL" id="CM001440">
    <property type="protein sequence ID" value="EHR62867.1"/>
    <property type="molecule type" value="Genomic_DNA"/>
</dbReference>
<protein>
    <submittedName>
        <fullName evidence="8">Multisubunit Na+/H+ antiporter, MnhC subunit</fullName>
    </submittedName>
</protein>
<evidence type="ECO:0000256" key="7">
    <source>
        <dbReference type="SAM" id="Phobius"/>
    </source>
</evidence>
<keyword evidence="4 7" id="KW-0812">Transmembrane</keyword>
<evidence type="ECO:0000256" key="3">
    <source>
        <dbReference type="ARBA" id="ARBA00022475"/>
    </source>
</evidence>
<reference evidence="8 9" key="1">
    <citation type="submission" date="2011-11" db="EMBL/GenBank/DDBJ databases">
        <title>The Noncontiguous Finished sequence of Saccharomonospora cyanea NA-134.</title>
        <authorList>
            <consortium name="US DOE Joint Genome Institute"/>
            <person name="Lucas S."/>
            <person name="Han J."/>
            <person name="Lapidus A."/>
            <person name="Cheng J.-F."/>
            <person name="Goodwin L."/>
            <person name="Pitluck S."/>
            <person name="Peters L."/>
            <person name="Ovchinnikova G."/>
            <person name="Lu M."/>
            <person name="Detter J.C."/>
            <person name="Han C."/>
            <person name="Tapia R."/>
            <person name="Land M."/>
            <person name="Hauser L."/>
            <person name="Kyrpides N."/>
            <person name="Ivanova N."/>
            <person name="Pagani I."/>
            <person name="Brambilla E.-M."/>
            <person name="Klenk H.-P."/>
            <person name="Woyke T."/>
        </authorList>
    </citation>
    <scope>NUCLEOTIDE SEQUENCE [LARGE SCALE GENOMIC DNA]</scope>
    <source>
        <strain evidence="8 9">NA-134</strain>
    </source>
</reference>
<keyword evidence="6 7" id="KW-0472">Membrane</keyword>
<dbReference type="Proteomes" id="UP000002791">
    <property type="component" value="Chromosome"/>
</dbReference>
<proteinExistence type="inferred from homology"/>
<dbReference type="PANTHER" id="PTHR34583:SF2">
    <property type="entry name" value="ANTIPORTER SUBUNIT MNHC2-RELATED"/>
    <property type="match status" value="1"/>
</dbReference>
<evidence type="ECO:0000256" key="6">
    <source>
        <dbReference type="ARBA" id="ARBA00023136"/>
    </source>
</evidence>
<dbReference type="RefSeq" id="WP_005458865.1">
    <property type="nucleotide sequence ID" value="NZ_CM001440.1"/>
</dbReference>
<keyword evidence="9" id="KW-1185">Reference proteome</keyword>
<feature type="transmembrane region" description="Helical" evidence="7">
    <location>
        <begin position="29"/>
        <end position="49"/>
    </location>
</feature>
<dbReference type="InterPro" id="IPR039428">
    <property type="entry name" value="NUOK/Mnh_C1-like"/>
</dbReference>
<evidence type="ECO:0000256" key="1">
    <source>
        <dbReference type="ARBA" id="ARBA00004651"/>
    </source>
</evidence>
<dbReference type="STRING" id="882082.SaccyDRAFT_4046"/>
<dbReference type="Gene3D" id="1.10.287.3510">
    <property type="match status" value="1"/>
</dbReference>
<comment type="similarity">
    <text evidence="2">Belongs to the CPA3 antiporters (TC 2.A.63) subunit C family.</text>
</comment>
<keyword evidence="3" id="KW-1003">Cell membrane</keyword>
<evidence type="ECO:0000313" key="8">
    <source>
        <dbReference type="EMBL" id="EHR62867.1"/>
    </source>
</evidence>
<dbReference type="OrthoDB" id="9799219at2"/>
<dbReference type="HOGENOM" id="CLU_082058_3_1_11"/>